<evidence type="ECO:0000259" key="2">
    <source>
        <dbReference type="PROSITE" id="PS51194"/>
    </source>
</evidence>
<accession>A0ABC9B797</accession>
<feature type="domain" description="Helicase C-terminal" evidence="2">
    <location>
        <begin position="248"/>
        <end position="425"/>
    </location>
</feature>
<reference evidence="3 4" key="2">
    <citation type="submission" date="2024-10" db="EMBL/GenBank/DDBJ databases">
        <authorList>
            <person name="Ryan C."/>
        </authorList>
    </citation>
    <scope>NUCLEOTIDE SEQUENCE [LARGE SCALE GENOMIC DNA]</scope>
</reference>
<dbReference type="AlphaFoldDB" id="A0ABC9B797"/>
<dbReference type="InterPro" id="IPR001650">
    <property type="entry name" value="Helicase_C-like"/>
</dbReference>
<dbReference type="InterPro" id="IPR027417">
    <property type="entry name" value="P-loop_NTPase"/>
</dbReference>
<reference evidence="4" key="1">
    <citation type="submission" date="2024-06" db="EMBL/GenBank/DDBJ databases">
        <authorList>
            <person name="Ryan C."/>
        </authorList>
    </citation>
    <scope>NUCLEOTIDE SEQUENCE [LARGE SCALE GENOMIC DNA]</scope>
</reference>
<proteinExistence type="predicted"/>
<evidence type="ECO:0000313" key="3">
    <source>
        <dbReference type="EMBL" id="CAL4994453.1"/>
    </source>
</evidence>
<dbReference type="PANTHER" id="PTHR18934">
    <property type="entry name" value="ATP-DEPENDENT RNA HELICASE"/>
    <property type="match status" value="1"/>
</dbReference>
<dbReference type="PROSITE" id="PS51194">
    <property type="entry name" value="HELICASE_CTER"/>
    <property type="match status" value="1"/>
</dbReference>
<gene>
    <name evidence="3" type="ORF">URODEC1_LOCUS61934</name>
</gene>
<organism evidence="3 4">
    <name type="scientific">Urochloa decumbens</name>
    <dbReference type="NCBI Taxonomy" id="240449"/>
    <lineage>
        <taxon>Eukaryota</taxon>
        <taxon>Viridiplantae</taxon>
        <taxon>Streptophyta</taxon>
        <taxon>Embryophyta</taxon>
        <taxon>Tracheophyta</taxon>
        <taxon>Spermatophyta</taxon>
        <taxon>Magnoliopsida</taxon>
        <taxon>Liliopsida</taxon>
        <taxon>Poales</taxon>
        <taxon>Poaceae</taxon>
        <taxon>PACMAD clade</taxon>
        <taxon>Panicoideae</taxon>
        <taxon>Panicodae</taxon>
        <taxon>Paniceae</taxon>
        <taxon>Melinidinae</taxon>
        <taxon>Urochloa</taxon>
    </lineage>
</organism>
<dbReference type="EMBL" id="OZ075134">
    <property type="protein sequence ID" value="CAL4994453.1"/>
    <property type="molecule type" value="Genomic_DNA"/>
</dbReference>
<evidence type="ECO:0000313" key="4">
    <source>
        <dbReference type="Proteomes" id="UP001497457"/>
    </source>
</evidence>
<sequence length="482" mass="51528">MAPPARRLGKNAAAAAASPRRSARLAAQRTLPAAVVPRTTPRRRRPFLPFRRSHDQACIAREVARHQVLFVHAWPGTGKSSQVPRVLHSAGHGPVICSQTYRLADESAAAHAGADMRAGEVAVALDGRAPAGDTAAAVTYATHHALLRELAADPVLARYGAVVIDEADDGMLLTSAVLGLVRSAAARRPDLRVVICTRGTLFFGEDAVHAFFPGAEHLWFDTDLGVCPWEYVGDPVTDTDHVAAAVATVRRIHGAEPPGDVLVFVPSRADVEAADRLLLAAPLTPGIVTRRLHDGVPAHLVGDVLAPTPDGERKVVLATDIADSAVFVEGIRYIVDSGYRCTDNVPPSLTGGRSPPPPARMFRALKTSVRSGYHIKGRDNRGKCFCLYTIEESAEMMQTGCSPLRTRTDDVDSLASIVLVLKDLGIAGGNGVEGFEFMLPPRPEMLRRAVAVLVAADAVGSDGEVTNEGRRMVREILGRCYF</sequence>
<dbReference type="Gene3D" id="1.10.10.2130">
    <property type="entry name" value="DEAH helicase family, winged-helix domain"/>
    <property type="match status" value="1"/>
</dbReference>
<dbReference type="Proteomes" id="UP001497457">
    <property type="component" value="Chromosome 24b"/>
</dbReference>
<feature type="region of interest" description="Disordered" evidence="1">
    <location>
        <begin position="1"/>
        <end position="28"/>
    </location>
</feature>
<evidence type="ECO:0000256" key="1">
    <source>
        <dbReference type="SAM" id="MobiDB-lite"/>
    </source>
</evidence>
<dbReference type="SUPFAM" id="SSF52540">
    <property type="entry name" value="P-loop containing nucleoside triphosphate hydrolases"/>
    <property type="match status" value="1"/>
</dbReference>
<protein>
    <recommendedName>
        <fullName evidence="2">Helicase C-terminal domain-containing protein</fullName>
    </recommendedName>
</protein>
<dbReference type="InterPro" id="IPR042035">
    <property type="entry name" value="DEAH_win-hel_dom"/>
</dbReference>
<feature type="compositionally biased region" description="Low complexity" evidence="1">
    <location>
        <begin position="10"/>
        <end position="28"/>
    </location>
</feature>
<dbReference type="PANTHER" id="PTHR18934:SF126">
    <property type="entry name" value="OS03G0282700 PROTEIN"/>
    <property type="match status" value="1"/>
</dbReference>
<name>A0ABC9B797_9POAL</name>
<keyword evidence="4" id="KW-1185">Reference proteome</keyword>
<dbReference type="Gene3D" id="3.40.50.300">
    <property type="entry name" value="P-loop containing nucleotide triphosphate hydrolases"/>
    <property type="match status" value="2"/>
</dbReference>